<dbReference type="SUPFAM" id="SSF63380">
    <property type="entry name" value="Riboflavin synthase domain-like"/>
    <property type="match status" value="1"/>
</dbReference>
<keyword evidence="10" id="KW-0406">Ion transport</keyword>
<evidence type="ECO:0000256" key="5">
    <source>
        <dbReference type="ARBA" id="ARBA00022475"/>
    </source>
</evidence>
<dbReference type="OMA" id="VGACWGH"/>
<evidence type="ECO:0000256" key="3">
    <source>
        <dbReference type="ARBA" id="ARBA00012668"/>
    </source>
</evidence>
<dbReference type="InterPro" id="IPR017938">
    <property type="entry name" value="Riboflavin_synthase-like_b-brl"/>
</dbReference>
<comment type="catalytic activity">
    <reaction evidence="12">
        <text>2 a Fe(II)-siderophore + NADP(+) + H(+) = 2 a Fe(III)-siderophore + NADPH</text>
        <dbReference type="Rhea" id="RHEA:28795"/>
        <dbReference type="Rhea" id="RHEA-COMP:11342"/>
        <dbReference type="Rhea" id="RHEA-COMP:11344"/>
        <dbReference type="ChEBI" id="CHEBI:15378"/>
        <dbReference type="ChEBI" id="CHEBI:29033"/>
        <dbReference type="ChEBI" id="CHEBI:29034"/>
        <dbReference type="ChEBI" id="CHEBI:57783"/>
        <dbReference type="ChEBI" id="CHEBI:58349"/>
        <dbReference type="EC" id="1.16.1.9"/>
    </reaction>
</comment>
<dbReference type="CDD" id="cd06186">
    <property type="entry name" value="NOX_Duox_like_FAD_NADP"/>
    <property type="match status" value="1"/>
</dbReference>
<dbReference type="InterPro" id="IPR051410">
    <property type="entry name" value="Ferric/Cupric_Reductase"/>
</dbReference>
<feature type="transmembrane region" description="Helical" evidence="13">
    <location>
        <begin position="45"/>
        <end position="66"/>
    </location>
</feature>
<keyword evidence="7" id="KW-0249">Electron transport</keyword>
<keyword evidence="11 13" id="KW-0472">Membrane</keyword>
<dbReference type="Pfam" id="PF01794">
    <property type="entry name" value="Ferric_reduct"/>
    <property type="match status" value="1"/>
</dbReference>
<feature type="transmembrane region" description="Helical" evidence="13">
    <location>
        <begin position="242"/>
        <end position="264"/>
    </location>
</feature>
<keyword evidence="4" id="KW-0813">Transport</keyword>
<name>K1VP52_TRIAC</name>
<dbReference type="InterPro" id="IPR039261">
    <property type="entry name" value="FNR_nucleotide-bd"/>
</dbReference>
<dbReference type="InterPro" id="IPR013130">
    <property type="entry name" value="Fe3_Rdtase_TM_dom"/>
</dbReference>
<dbReference type="InterPro" id="IPR017927">
    <property type="entry name" value="FAD-bd_FR_type"/>
</dbReference>
<evidence type="ECO:0000256" key="11">
    <source>
        <dbReference type="ARBA" id="ARBA00023136"/>
    </source>
</evidence>
<evidence type="ECO:0000256" key="6">
    <source>
        <dbReference type="ARBA" id="ARBA00022692"/>
    </source>
</evidence>
<dbReference type="eggNOG" id="KOG0039">
    <property type="taxonomic scope" value="Eukaryota"/>
</dbReference>
<keyword evidence="5" id="KW-1003">Cell membrane</keyword>
<dbReference type="PANTHER" id="PTHR32361:SF3">
    <property type="entry name" value="REDUCTASE, PUTATIVE (AFU_ORTHOLOGUE AFUA_6G13750)-RELATED"/>
    <property type="match status" value="1"/>
</dbReference>
<organism evidence="15 16">
    <name type="scientific">Trichosporon asahii var. asahii (strain CBS 8904)</name>
    <name type="common">Yeast</name>
    <dbReference type="NCBI Taxonomy" id="1220162"/>
    <lineage>
        <taxon>Eukaryota</taxon>
        <taxon>Fungi</taxon>
        <taxon>Dikarya</taxon>
        <taxon>Basidiomycota</taxon>
        <taxon>Agaricomycotina</taxon>
        <taxon>Tremellomycetes</taxon>
        <taxon>Trichosporonales</taxon>
        <taxon>Trichosporonaceae</taxon>
        <taxon>Trichosporon</taxon>
    </lineage>
</organism>
<keyword evidence="8 13" id="KW-1133">Transmembrane helix</keyword>
<keyword evidence="6 13" id="KW-0812">Transmembrane</keyword>
<dbReference type="GO" id="GO:0006826">
    <property type="term" value="P:iron ion transport"/>
    <property type="evidence" value="ECO:0007669"/>
    <property type="project" value="UniProtKB-ARBA"/>
</dbReference>
<comment type="caution">
    <text evidence="15">The sequence shown here is derived from an EMBL/GenBank/DDBJ whole genome shotgun (WGS) entry which is preliminary data.</text>
</comment>
<gene>
    <name evidence="15" type="ORF">A1Q2_04452</name>
</gene>
<dbReference type="GO" id="GO:0005886">
    <property type="term" value="C:plasma membrane"/>
    <property type="evidence" value="ECO:0007669"/>
    <property type="project" value="UniProtKB-SubCell"/>
</dbReference>
<dbReference type="AlphaFoldDB" id="K1VP52"/>
<evidence type="ECO:0000256" key="1">
    <source>
        <dbReference type="ARBA" id="ARBA00004651"/>
    </source>
</evidence>
<evidence type="ECO:0000256" key="12">
    <source>
        <dbReference type="ARBA" id="ARBA00048483"/>
    </source>
</evidence>
<evidence type="ECO:0000256" key="13">
    <source>
        <dbReference type="SAM" id="Phobius"/>
    </source>
</evidence>
<dbReference type="InParanoid" id="K1VP52"/>
<accession>K1VP52</accession>
<comment type="similarity">
    <text evidence="2">Belongs to the ferric reductase (FRE) family.</text>
</comment>
<dbReference type="STRING" id="1220162.K1VP52"/>
<dbReference type="EC" id="1.16.1.9" evidence="3"/>
<feature type="transmembrane region" description="Helical" evidence="13">
    <location>
        <begin position="203"/>
        <end position="222"/>
    </location>
</feature>
<evidence type="ECO:0000259" key="14">
    <source>
        <dbReference type="PROSITE" id="PS51384"/>
    </source>
</evidence>
<evidence type="ECO:0000256" key="2">
    <source>
        <dbReference type="ARBA" id="ARBA00006278"/>
    </source>
</evidence>
<feature type="transmembrane region" description="Helical" evidence="13">
    <location>
        <begin position="276"/>
        <end position="292"/>
    </location>
</feature>
<keyword evidence="16" id="KW-1185">Reference proteome</keyword>
<feature type="transmembrane region" description="Helical" evidence="13">
    <location>
        <begin position="117"/>
        <end position="141"/>
    </location>
</feature>
<proteinExistence type="inferred from homology"/>
<dbReference type="SFLD" id="SFLDS00052">
    <property type="entry name" value="Ferric_Reductase_Domain"/>
    <property type="match status" value="1"/>
</dbReference>
<evidence type="ECO:0000313" key="15">
    <source>
        <dbReference type="EMBL" id="EKD01227.1"/>
    </source>
</evidence>
<dbReference type="GO" id="GO:0052851">
    <property type="term" value="F:ferric-chelate reductase (NADPH) activity"/>
    <property type="evidence" value="ECO:0007669"/>
    <property type="project" value="UniProtKB-EC"/>
</dbReference>
<dbReference type="GO" id="GO:0015677">
    <property type="term" value="P:copper ion import"/>
    <property type="evidence" value="ECO:0007669"/>
    <property type="project" value="TreeGrafter"/>
</dbReference>
<dbReference type="Pfam" id="PF08030">
    <property type="entry name" value="NAD_binding_6"/>
    <property type="match status" value="1"/>
</dbReference>
<evidence type="ECO:0000256" key="8">
    <source>
        <dbReference type="ARBA" id="ARBA00022989"/>
    </source>
</evidence>
<dbReference type="PANTHER" id="PTHR32361">
    <property type="entry name" value="FERRIC/CUPRIC REDUCTASE TRANSMEMBRANE COMPONENT"/>
    <property type="match status" value="1"/>
</dbReference>
<dbReference type="SUPFAM" id="SSF52343">
    <property type="entry name" value="Ferredoxin reductase-like, C-terminal NADP-linked domain"/>
    <property type="match status" value="1"/>
</dbReference>
<keyword evidence="9" id="KW-0560">Oxidoreductase</keyword>
<dbReference type="OrthoDB" id="17725at2759"/>
<dbReference type="EMBL" id="AMBO01000323">
    <property type="protein sequence ID" value="EKD01227.1"/>
    <property type="molecule type" value="Genomic_DNA"/>
</dbReference>
<dbReference type="Gene3D" id="3.40.50.80">
    <property type="entry name" value="Nucleotide-binding domain of ferredoxin-NADP reductase (FNR) module"/>
    <property type="match status" value="1"/>
</dbReference>
<dbReference type="HOGENOM" id="CLU_016134_0_0_1"/>
<protein>
    <recommendedName>
        <fullName evidence="3">ferric-chelate reductase (NADPH)</fullName>
        <ecNumber evidence="3">1.16.1.9</ecNumber>
    </recommendedName>
</protein>
<evidence type="ECO:0000256" key="7">
    <source>
        <dbReference type="ARBA" id="ARBA00022982"/>
    </source>
</evidence>
<evidence type="ECO:0000256" key="4">
    <source>
        <dbReference type="ARBA" id="ARBA00022448"/>
    </source>
</evidence>
<evidence type="ECO:0000313" key="16">
    <source>
        <dbReference type="Proteomes" id="UP000006757"/>
    </source>
</evidence>
<reference evidence="15 16" key="1">
    <citation type="journal article" date="2012" name="Eukaryot. Cell">
        <title>Genome sequence of the Trichosporon asahii environmental strain CBS 8904.</title>
        <authorList>
            <person name="Yang R.Y."/>
            <person name="Li H.T."/>
            <person name="Zhu H."/>
            <person name="Zhou G.P."/>
            <person name="Wang M."/>
            <person name="Wang L."/>
        </authorList>
    </citation>
    <scope>NUCLEOTIDE SEQUENCE [LARGE SCALE GENOMIC DNA]</scope>
    <source>
        <strain evidence="15 16">CBS 8904</strain>
    </source>
</reference>
<evidence type="ECO:0000256" key="9">
    <source>
        <dbReference type="ARBA" id="ARBA00023002"/>
    </source>
</evidence>
<feature type="domain" description="FAD-binding FR-type" evidence="14">
    <location>
        <begin position="329"/>
        <end position="425"/>
    </location>
</feature>
<sequence length="629" mass="69254">MVHIQDFDGANVEPHWGYADRVVPCKNDAGSCAYLDAVYGAHDVGMTYVGIMWIVICSILLLWALYRSLTPGPRGKRTAALRALLHRYLLPNIAPPRPGWARRAVTSIFGHATRLQVLLVAGMLAYLAVFSFVGITYQTWVTPVKNSDPQVYNTRTSLGPWADRVGVLAYALTPLSILLGARESLLSALTGVPYQQFTFLHRWVGHVIFAQSALHTIGWCIVEIRLYQPQPQVAREWIVQTYMVWGIVAMILLLLLWFLATPWGQRLTGYETFRKAHYVLAMVYIGACWGHWDGLKCFLLPSLLLWGADRGLRLLRTALLHHRVIGGGVGVFTTFACRITPYLDAHDAARLDVKASVPAAPGQHYFLTFPRGSIWQSHPFTPLSVSDDGLAFIVRARRGETRKLLALGPETPVILSGPYGPDISAPRESSVLAIAGGTGIAYVLPVLLEQRCKGPVQLVWCVRERADVEWVKPEMAQLRQAGVSVTIHVTREAVAPQEKMGSEAVSEAVSEAATPGELDVVDKLAAMSTETPPETPLETADISAEKPFIASSDETAPLTRLERYESGRCVVDSVIGSFLNKTSGHSRVYVSGPAAMVAEARHAVACRADPKASRKYGDDVEFFYDERLD</sequence>
<dbReference type="Proteomes" id="UP000006757">
    <property type="component" value="Unassembled WGS sequence"/>
</dbReference>
<dbReference type="PROSITE" id="PS51384">
    <property type="entry name" value="FAD_FR"/>
    <property type="match status" value="1"/>
</dbReference>
<dbReference type="Pfam" id="PF08022">
    <property type="entry name" value="FAD_binding_8"/>
    <property type="match status" value="1"/>
</dbReference>
<dbReference type="GO" id="GO:0006879">
    <property type="term" value="P:intracellular iron ion homeostasis"/>
    <property type="evidence" value="ECO:0007669"/>
    <property type="project" value="TreeGrafter"/>
</dbReference>
<comment type="subcellular location">
    <subcellularLocation>
        <location evidence="1">Cell membrane</location>
        <topology evidence="1">Multi-pass membrane protein</topology>
    </subcellularLocation>
</comment>
<feature type="transmembrane region" description="Helical" evidence="13">
    <location>
        <begin position="161"/>
        <end position="182"/>
    </location>
</feature>
<dbReference type="InterPro" id="IPR013112">
    <property type="entry name" value="FAD-bd_8"/>
</dbReference>
<dbReference type="SFLD" id="SFLDG01168">
    <property type="entry name" value="Ferric_reductase_subgroup_(FRE"/>
    <property type="match status" value="1"/>
</dbReference>
<dbReference type="InterPro" id="IPR013121">
    <property type="entry name" value="Fe_red_NAD-bd_6"/>
</dbReference>
<evidence type="ECO:0000256" key="10">
    <source>
        <dbReference type="ARBA" id="ARBA00023065"/>
    </source>
</evidence>